<gene>
    <name evidence="2" type="ORF">PsYK624_135930</name>
</gene>
<evidence type="ECO:0000259" key="1">
    <source>
        <dbReference type="Pfam" id="PF17667"/>
    </source>
</evidence>
<dbReference type="Proteomes" id="UP000703269">
    <property type="component" value="Unassembled WGS sequence"/>
</dbReference>
<dbReference type="Pfam" id="PF17667">
    <property type="entry name" value="Pkinase_fungal"/>
    <property type="match status" value="1"/>
</dbReference>
<dbReference type="OrthoDB" id="2803898at2759"/>
<feature type="domain" description="Fungal-type protein kinase" evidence="1">
    <location>
        <begin position="14"/>
        <end position="177"/>
    </location>
</feature>
<dbReference type="SUPFAM" id="SSF56112">
    <property type="entry name" value="Protein kinase-like (PK-like)"/>
    <property type="match status" value="1"/>
</dbReference>
<proteinExistence type="predicted"/>
<comment type="caution">
    <text evidence="2">The sequence shown here is derived from an EMBL/GenBank/DDBJ whole genome shotgun (WGS) entry which is preliminary data.</text>
</comment>
<protein>
    <recommendedName>
        <fullName evidence="1">Fungal-type protein kinase domain-containing protein</fullName>
    </recommendedName>
</protein>
<dbReference type="InterPro" id="IPR011009">
    <property type="entry name" value="Kinase-like_dom_sf"/>
</dbReference>
<sequence>MYKSNHHQSEHAMSATGKIHRRIIFETVGATIMEVKSLSRAFWFLTEVTRELHLWHIAGRVHNNISIENIVILNGHAKLGDMDYAKHDEDERHDVCMDTTAFVAAEVHRGYYILLGCKYGPVIIPSPPSSPQPYKELDVTDLMATMSAMATDEEPEAAFQPNPLHDLESLLWVALFLVFETVLGVDRAPDVTDKQWDGYERAQHLLAAALFGFRDFDGTRSLIITSSAAFGYMLKDLHPRVAEICRQLDVALVALGNAYLIAEGWPRRLSFEDILSQKFAHPWIPGERVSLHKRFAVVFVRLSKLLLAGDQDIMFSTS</sequence>
<name>A0A9P3LKL8_9APHY</name>
<accession>A0A9P3LKL8</accession>
<dbReference type="InterPro" id="IPR040976">
    <property type="entry name" value="Pkinase_fungal"/>
</dbReference>
<dbReference type="AlphaFoldDB" id="A0A9P3LKL8"/>
<evidence type="ECO:0000313" key="2">
    <source>
        <dbReference type="EMBL" id="GJE97377.1"/>
    </source>
</evidence>
<dbReference type="EMBL" id="BPQB01000071">
    <property type="protein sequence ID" value="GJE97377.1"/>
    <property type="molecule type" value="Genomic_DNA"/>
</dbReference>
<evidence type="ECO:0000313" key="3">
    <source>
        <dbReference type="Proteomes" id="UP000703269"/>
    </source>
</evidence>
<reference evidence="2 3" key="1">
    <citation type="submission" date="2021-08" db="EMBL/GenBank/DDBJ databases">
        <title>Draft Genome Sequence of Phanerochaete sordida strain YK-624.</title>
        <authorList>
            <person name="Mori T."/>
            <person name="Dohra H."/>
            <person name="Suzuki T."/>
            <person name="Kawagishi H."/>
            <person name="Hirai H."/>
        </authorList>
    </citation>
    <scope>NUCLEOTIDE SEQUENCE [LARGE SCALE GENOMIC DNA]</scope>
    <source>
        <strain evidence="2 3">YK-624</strain>
    </source>
</reference>
<dbReference type="Gene3D" id="1.10.510.10">
    <property type="entry name" value="Transferase(Phosphotransferase) domain 1"/>
    <property type="match status" value="1"/>
</dbReference>
<organism evidence="2 3">
    <name type="scientific">Phanerochaete sordida</name>
    <dbReference type="NCBI Taxonomy" id="48140"/>
    <lineage>
        <taxon>Eukaryota</taxon>
        <taxon>Fungi</taxon>
        <taxon>Dikarya</taxon>
        <taxon>Basidiomycota</taxon>
        <taxon>Agaricomycotina</taxon>
        <taxon>Agaricomycetes</taxon>
        <taxon>Polyporales</taxon>
        <taxon>Phanerochaetaceae</taxon>
        <taxon>Phanerochaete</taxon>
    </lineage>
</organism>
<keyword evidence="3" id="KW-1185">Reference proteome</keyword>